<evidence type="ECO:0000313" key="2">
    <source>
        <dbReference type="Proteomes" id="UP000299102"/>
    </source>
</evidence>
<name>A0A4C2AG93_EUMVA</name>
<dbReference type="OrthoDB" id="10249338at2759"/>
<sequence>MASSLHEPIPPPEPTFEELLYKMVSNVVDKAIFLNVSEGMLKYDTAYVELMHAVERAMEIPVIEIREDIAELIVEAYSAFEDEITRREKIG</sequence>
<comment type="caution">
    <text evidence="1">The sequence shown here is derived from an EMBL/GenBank/DDBJ whole genome shotgun (WGS) entry which is preliminary data.</text>
</comment>
<dbReference type="AlphaFoldDB" id="A0A4C2AG93"/>
<keyword evidence="2" id="KW-1185">Reference proteome</keyword>
<evidence type="ECO:0000313" key="1">
    <source>
        <dbReference type="EMBL" id="GBP97747.1"/>
    </source>
</evidence>
<accession>A0A4C2AG93</accession>
<organism evidence="1 2">
    <name type="scientific">Eumeta variegata</name>
    <name type="common">Bagworm moth</name>
    <name type="synonym">Eumeta japonica</name>
    <dbReference type="NCBI Taxonomy" id="151549"/>
    <lineage>
        <taxon>Eukaryota</taxon>
        <taxon>Metazoa</taxon>
        <taxon>Ecdysozoa</taxon>
        <taxon>Arthropoda</taxon>
        <taxon>Hexapoda</taxon>
        <taxon>Insecta</taxon>
        <taxon>Pterygota</taxon>
        <taxon>Neoptera</taxon>
        <taxon>Endopterygota</taxon>
        <taxon>Lepidoptera</taxon>
        <taxon>Glossata</taxon>
        <taxon>Ditrysia</taxon>
        <taxon>Tineoidea</taxon>
        <taxon>Psychidae</taxon>
        <taxon>Oiketicinae</taxon>
        <taxon>Eumeta</taxon>
    </lineage>
</organism>
<dbReference type="Proteomes" id="UP000299102">
    <property type="component" value="Unassembled WGS sequence"/>
</dbReference>
<gene>
    <name evidence="1" type="ORF">EVAR_23171_1</name>
</gene>
<reference evidence="1 2" key="1">
    <citation type="journal article" date="2019" name="Commun. Biol.">
        <title>The bagworm genome reveals a unique fibroin gene that provides high tensile strength.</title>
        <authorList>
            <person name="Kono N."/>
            <person name="Nakamura H."/>
            <person name="Ohtoshi R."/>
            <person name="Tomita M."/>
            <person name="Numata K."/>
            <person name="Arakawa K."/>
        </authorList>
    </citation>
    <scope>NUCLEOTIDE SEQUENCE [LARGE SCALE GENOMIC DNA]</scope>
</reference>
<protein>
    <submittedName>
        <fullName evidence="1">Uncharacterized protein</fullName>
    </submittedName>
</protein>
<proteinExistence type="predicted"/>
<dbReference type="EMBL" id="BGZK01002999">
    <property type="protein sequence ID" value="GBP97747.1"/>
    <property type="molecule type" value="Genomic_DNA"/>
</dbReference>